<feature type="transmembrane region" description="Helical" evidence="1">
    <location>
        <begin position="37"/>
        <end position="55"/>
    </location>
</feature>
<feature type="transmembrane region" description="Helical" evidence="1">
    <location>
        <begin position="91"/>
        <end position="111"/>
    </location>
</feature>
<sequence length="183" mass="20415">MNKLNLNRVLEFISGIALLIMGILSLFSRIFTLEVVSYMTVYSILFYGILQIALIFKADKDKKSTHLILGILLTTLGFVSLYNMGLTKVTVVVYTYIFFGISFIVMSATSLVNHIQNIRKHNLIIGILLIVFNLLLLVFSINLFFTPAAETRVISMFIALNLIFAGASAIGNSVNENLEPKDL</sequence>
<dbReference type="STRING" id="1318466.BN85404840"/>
<dbReference type="HOGENOM" id="CLU_1472183_0_0_14"/>
<feature type="transmembrane region" description="Helical" evidence="1">
    <location>
        <begin position="123"/>
        <end position="145"/>
    </location>
</feature>
<evidence type="ECO:0000313" key="3">
    <source>
        <dbReference type="Proteomes" id="UP000032740"/>
    </source>
</evidence>
<gene>
    <name evidence="2" type="ORF">BN85404840</name>
</gene>
<dbReference type="Proteomes" id="UP000032740">
    <property type="component" value="Chromosome"/>
</dbReference>
<evidence type="ECO:0000256" key="1">
    <source>
        <dbReference type="SAM" id="Phobius"/>
    </source>
</evidence>
<feature type="transmembrane region" description="Helical" evidence="1">
    <location>
        <begin position="12"/>
        <end position="31"/>
    </location>
</feature>
<evidence type="ECO:0000313" key="2">
    <source>
        <dbReference type="EMBL" id="CCV64061.1"/>
    </source>
</evidence>
<evidence type="ECO:0008006" key="4">
    <source>
        <dbReference type="Google" id="ProtNLM"/>
    </source>
</evidence>
<keyword evidence="1" id="KW-0472">Membrane</keyword>
<protein>
    <recommendedName>
        <fullName evidence="4">DUF308 domain-containing protein</fullName>
    </recommendedName>
</protein>
<dbReference type="AlphaFoldDB" id="U4KRD3"/>
<keyword evidence="1" id="KW-0812">Transmembrane</keyword>
<dbReference type="Pfam" id="PF03729">
    <property type="entry name" value="DUF308"/>
    <property type="match status" value="1"/>
</dbReference>
<keyword evidence="3" id="KW-1185">Reference proteome</keyword>
<dbReference type="RefSeq" id="WP_026657265.1">
    <property type="nucleotide sequence ID" value="NC_022538.1"/>
</dbReference>
<dbReference type="EMBL" id="FO681347">
    <property type="protein sequence ID" value="CCV64061.1"/>
    <property type="molecule type" value="Genomic_DNA"/>
</dbReference>
<keyword evidence="1" id="KW-1133">Transmembrane helix</keyword>
<dbReference type="InterPro" id="IPR005325">
    <property type="entry name" value="DUF308_memb"/>
</dbReference>
<dbReference type="KEGG" id="apal:BN85404840"/>
<organism evidence="2 3">
    <name type="scientific">Alteracholeplasma palmae (strain ATCC 49389 / J233)</name>
    <name type="common">Acholeplasma palmae</name>
    <dbReference type="NCBI Taxonomy" id="1318466"/>
    <lineage>
        <taxon>Bacteria</taxon>
        <taxon>Bacillati</taxon>
        <taxon>Mycoplasmatota</taxon>
        <taxon>Mollicutes</taxon>
        <taxon>Acholeplasmatales</taxon>
        <taxon>Acholeplasmataceae</taxon>
        <taxon>Acholeplasma</taxon>
    </lineage>
</organism>
<feature type="transmembrane region" description="Helical" evidence="1">
    <location>
        <begin position="151"/>
        <end position="171"/>
    </location>
</feature>
<proteinExistence type="predicted"/>
<accession>U4KRD3</accession>
<reference evidence="2 3" key="1">
    <citation type="journal article" date="2013" name="J. Mol. Microbiol. Biotechnol.">
        <title>Analysis of the Complete Genomes of Acholeplasma brassicae , A. palmae and A. laidlawii and Their Comparison to the Obligate Parasites from ' Candidatus Phytoplasma'.</title>
        <authorList>
            <person name="Kube M."/>
            <person name="Siewert C."/>
            <person name="Migdoll A.M."/>
            <person name="Duduk B."/>
            <person name="Holz S."/>
            <person name="Rabus R."/>
            <person name="Seemuller E."/>
            <person name="Mitrovic J."/>
            <person name="Muller I."/>
            <person name="Buttner C."/>
            <person name="Reinhardt R."/>
        </authorList>
    </citation>
    <scope>NUCLEOTIDE SEQUENCE [LARGE SCALE GENOMIC DNA]</scope>
    <source>
        <strain evidence="2 3">J233</strain>
    </source>
</reference>
<name>U4KRD3_ALTPJ</name>
<feature type="transmembrane region" description="Helical" evidence="1">
    <location>
        <begin position="67"/>
        <end position="85"/>
    </location>
</feature>